<evidence type="ECO:0000256" key="1">
    <source>
        <dbReference type="SAM" id="MobiDB-lite"/>
    </source>
</evidence>
<accession>A0A225DT37</accession>
<dbReference type="GO" id="GO:0004803">
    <property type="term" value="F:transposase activity"/>
    <property type="evidence" value="ECO:0007669"/>
    <property type="project" value="InterPro"/>
</dbReference>
<feature type="region of interest" description="Disordered" evidence="1">
    <location>
        <begin position="387"/>
        <end position="416"/>
    </location>
</feature>
<gene>
    <name evidence="3" type="ORF">FRUB_05258</name>
</gene>
<protein>
    <submittedName>
        <fullName evidence="3">Mobile element protein</fullName>
    </submittedName>
</protein>
<dbReference type="RefSeq" id="WP_161967610.1">
    <property type="nucleotide sequence ID" value="NZ_NIDE01000008.1"/>
</dbReference>
<dbReference type="Proteomes" id="UP000214646">
    <property type="component" value="Unassembled WGS sequence"/>
</dbReference>
<evidence type="ECO:0000259" key="2">
    <source>
        <dbReference type="Pfam" id="PF01609"/>
    </source>
</evidence>
<dbReference type="Pfam" id="PF01609">
    <property type="entry name" value="DDE_Tnp_1"/>
    <property type="match status" value="1"/>
</dbReference>
<evidence type="ECO:0000313" key="3">
    <source>
        <dbReference type="EMBL" id="OWK40339.1"/>
    </source>
</evidence>
<sequence>MSANHVAHPIYTPAVTVWVFLTQCLSSDHSCRDAVAHLITWLLAQGQRACSSQTGAYCLARQRIPQEVIPRLVREVGQQVCDDAPAEWRWHGHNVVVVDGSTLTMPDTPGNQAEYPQPSSQRPGCGFPIARIVVMFSLAVGTVLEAAFGPYQGKQTGENSLFRTLHETLQKDEVALSDRYLSGWFDLALLHQRGVHVVMRKHQARATDFRRGRRLGRDDHLVVWKKPQRPDWMSREDYAALPDSLTVREVRVRVENCGFRTKEIVVVTTLCDAKDYPASELAVLYRRRWQAELNLRSLKTVMQMDHLRCEEPDRVRNEFFVHLLAYNLIRQVMAVAAAKAGREPWAVSFTGTLQTRNRFLPLLHGGISTDVWCEALLDAIAAHEVGNRPDRNEPRVRKRRPKQYPLMTRPRNDYKK</sequence>
<name>A0A225DT37_9BACT</name>
<comment type="caution">
    <text evidence="3">The sequence shown here is derived from an EMBL/GenBank/DDBJ whole genome shotgun (WGS) entry which is preliminary data.</text>
</comment>
<dbReference type="PANTHER" id="PTHR37529:SF1">
    <property type="entry name" value="TRANSPOSASE INSG FOR INSERTION SEQUENCE ELEMENT IS4-RELATED"/>
    <property type="match status" value="1"/>
</dbReference>
<dbReference type="EMBL" id="NIDE01000008">
    <property type="protein sequence ID" value="OWK40339.1"/>
    <property type="molecule type" value="Genomic_DNA"/>
</dbReference>
<keyword evidence="4" id="KW-1185">Reference proteome</keyword>
<dbReference type="SUPFAM" id="SSF53098">
    <property type="entry name" value="Ribonuclease H-like"/>
    <property type="match status" value="1"/>
</dbReference>
<reference evidence="4" key="1">
    <citation type="submission" date="2017-06" db="EMBL/GenBank/DDBJ databases">
        <title>Genome analysis of Fimbriiglobus ruber SP5, the first member of the order Planctomycetales with confirmed chitinolytic capability.</title>
        <authorList>
            <person name="Ravin N.V."/>
            <person name="Rakitin A.L."/>
            <person name="Ivanova A.A."/>
            <person name="Beletsky A.V."/>
            <person name="Kulichevskaya I.S."/>
            <person name="Mardanov A.V."/>
            <person name="Dedysh S.N."/>
        </authorList>
    </citation>
    <scope>NUCLEOTIDE SEQUENCE [LARGE SCALE GENOMIC DNA]</scope>
    <source>
        <strain evidence="4">SP5</strain>
    </source>
</reference>
<dbReference type="GO" id="GO:0006313">
    <property type="term" value="P:DNA transposition"/>
    <property type="evidence" value="ECO:0007669"/>
    <property type="project" value="InterPro"/>
</dbReference>
<dbReference type="GO" id="GO:0003677">
    <property type="term" value="F:DNA binding"/>
    <property type="evidence" value="ECO:0007669"/>
    <property type="project" value="InterPro"/>
</dbReference>
<dbReference type="NCBIfam" id="NF033592">
    <property type="entry name" value="transpos_IS4_1"/>
    <property type="match status" value="1"/>
</dbReference>
<evidence type="ECO:0000313" key="4">
    <source>
        <dbReference type="Proteomes" id="UP000214646"/>
    </source>
</evidence>
<dbReference type="InterPro" id="IPR002559">
    <property type="entry name" value="Transposase_11"/>
</dbReference>
<dbReference type="InterPro" id="IPR047952">
    <property type="entry name" value="Transpos_IS4"/>
</dbReference>
<proteinExistence type="predicted"/>
<dbReference type="OrthoDB" id="290144at2"/>
<organism evidence="3 4">
    <name type="scientific">Fimbriiglobus ruber</name>
    <dbReference type="NCBI Taxonomy" id="1908690"/>
    <lineage>
        <taxon>Bacteria</taxon>
        <taxon>Pseudomonadati</taxon>
        <taxon>Planctomycetota</taxon>
        <taxon>Planctomycetia</taxon>
        <taxon>Gemmatales</taxon>
        <taxon>Gemmataceae</taxon>
        <taxon>Fimbriiglobus</taxon>
    </lineage>
</organism>
<feature type="domain" description="Transposase IS4-like" evidence="2">
    <location>
        <begin position="90"/>
        <end position="328"/>
    </location>
</feature>
<dbReference type="InterPro" id="IPR012337">
    <property type="entry name" value="RNaseH-like_sf"/>
</dbReference>
<dbReference type="PANTHER" id="PTHR37529">
    <property type="entry name" value="TRANSPOSASE INSG FOR INSERTION SEQUENCE ELEMENT IS4-RELATED"/>
    <property type="match status" value="1"/>
</dbReference>
<dbReference type="AlphaFoldDB" id="A0A225DT37"/>